<evidence type="ECO:0000256" key="2">
    <source>
        <dbReference type="SAM" id="SignalP"/>
    </source>
</evidence>
<name>A0A6I8UXM5_DROPS</name>
<feature type="transmembrane region" description="Helical" evidence="1">
    <location>
        <begin position="139"/>
        <end position="154"/>
    </location>
</feature>
<dbReference type="KEGG" id="dpo:6903052"/>
<keyword evidence="2" id="KW-0732">Signal</keyword>
<dbReference type="Pfam" id="PF16089">
    <property type="entry name" value="DUF4818"/>
    <property type="match status" value="1"/>
</dbReference>
<evidence type="ECO:0000313" key="4">
    <source>
        <dbReference type="RefSeq" id="XP_002132776.3"/>
    </source>
</evidence>
<keyword evidence="1" id="KW-0812">Transmembrane</keyword>
<accession>A0A6I8UXM5</accession>
<dbReference type="RefSeq" id="XP_002132776.3">
    <property type="nucleotide sequence ID" value="XM_002132740.3"/>
</dbReference>
<keyword evidence="1" id="KW-1133">Transmembrane helix</keyword>
<keyword evidence="1" id="KW-0472">Membrane</keyword>
<protein>
    <submittedName>
        <fullName evidence="4">Uncharacterized protein</fullName>
    </submittedName>
</protein>
<feature type="transmembrane region" description="Helical" evidence="1">
    <location>
        <begin position="110"/>
        <end position="132"/>
    </location>
</feature>
<gene>
    <name evidence="4" type="primary">LOC6903052</name>
</gene>
<dbReference type="InterPro" id="IPR032145">
    <property type="entry name" value="DUF4818"/>
</dbReference>
<sequence length="155" mass="17207">MVSFLSIALTLLLRSTLGWSYFEPPKWSPAPCWARGLIIVATLLWAARIDVSPHTTPKMVILVETIVAYDLLDLVVYGAWGSVEPLIHRAVLSVCLDWGMSGEAFLQHEWLILGLATTAVAATLCCLLPKLYGLIKPEWILLAVFLVFMVYASVY</sequence>
<organism evidence="3 4">
    <name type="scientific">Drosophila pseudoobscura pseudoobscura</name>
    <name type="common">Fruit fly</name>
    <dbReference type="NCBI Taxonomy" id="46245"/>
    <lineage>
        <taxon>Eukaryota</taxon>
        <taxon>Metazoa</taxon>
        <taxon>Ecdysozoa</taxon>
        <taxon>Arthropoda</taxon>
        <taxon>Hexapoda</taxon>
        <taxon>Insecta</taxon>
        <taxon>Pterygota</taxon>
        <taxon>Neoptera</taxon>
        <taxon>Endopterygota</taxon>
        <taxon>Diptera</taxon>
        <taxon>Brachycera</taxon>
        <taxon>Muscomorpha</taxon>
        <taxon>Ephydroidea</taxon>
        <taxon>Drosophilidae</taxon>
        <taxon>Drosophila</taxon>
        <taxon>Sophophora</taxon>
    </lineage>
</organism>
<dbReference type="Proteomes" id="UP000001819">
    <property type="component" value="Chromosome 4"/>
</dbReference>
<dbReference type="InParanoid" id="A0A6I8UXM5"/>
<feature type="signal peptide" evidence="2">
    <location>
        <begin position="1"/>
        <end position="18"/>
    </location>
</feature>
<evidence type="ECO:0000313" key="3">
    <source>
        <dbReference type="Proteomes" id="UP000001819"/>
    </source>
</evidence>
<dbReference type="ExpressionAtlas" id="A0A6I8UXM5">
    <property type="expression patterns" value="baseline"/>
</dbReference>
<feature type="chain" id="PRO_5026096584" evidence="2">
    <location>
        <begin position="19"/>
        <end position="155"/>
    </location>
</feature>
<evidence type="ECO:0000256" key="1">
    <source>
        <dbReference type="SAM" id="Phobius"/>
    </source>
</evidence>
<keyword evidence="3" id="KW-1185">Reference proteome</keyword>
<dbReference type="AlphaFoldDB" id="A0A6I8UXM5"/>
<proteinExistence type="predicted"/>
<reference evidence="4" key="1">
    <citation type="submission" date="2025-08" db="UniProtKB">
        <authorList>
            <consortium name="RefSeq"/>
        </authorList>
    </citation>
    <scope>IDENTIFICATION</scope>
    <source>
        <strain evidence="4">MV-25-SWS-2005</strain>
        <tissue evidence="4">Whole body</tissue>
    </source>
</reference>